<name>A0ABZ2D0U6_9BACI</name>
<gene>
    <name evidence="2" type="ORF">V5G21_05935</name>
</gene>
<dbReference type="Proteomes" id="UP001341136">
    <property type="component" value="Chromosome"/>
</dbReference>
<evidence type="ECO:0000313" key="3">
    <source>
        <dbReference type="Proteomes" id="UP001341136"/>
    </source>
</evidence>
<reference evidence="2 3" key="1">
    <citation type="submission" date="2024-01" db="EMBL/GenBank/DDBJ databases">
        <title>Culturomics analysis of mouse respiratory tract.</title>
        <authorList>
            <person name="Phillips A.M."/>
            <person name="Collette N.M."/>
            <person name="Mageeney C.M."/>
            <person name="Sinha A."/>
            <person name="Hern K.E."/>
            <person name="Arkin A.P."/>
            <person name="Williams K.P."/>
            <person name="Branda S."/>
        </authorList>
    </citation>
    <scope>NUCLEOTIDE SEQUENCE [LARGE SCALE GENOMIC DNA]</scope>
    <source>
        <strain evidence="2 3">CP20</strain>
    </source>
</reference>
<keyword evidence="3" id="KW-1185">Reference proteome</keyword>
<accession>A0ABZ2D0U6</accession>
<protein>
    <submittedName>
        <fullName evidence="2">Uncharacterized protein</fullName>
    </submittedName>
</protein>
<sequence>MGNKDKKRNNQFKENSNHGEHRNGRLSQIKNHHATGGEPNEYLNRKADEEEHGPNTIN</sequence>
<organism evidence="2 3">
    <name type="scientific">Shouchella rhizosphaerae</name>
    <dbReference type="NCBI Taxonomy" id="866786"/>
    <lineage>
        <taxon>Bacteria</taxon>
        <taxon>Bacillati</taxon>
        <taxon>Bacillota</taxon>
        <taxon>Bacilli</taxon>
        <taxon>Bacillales</taxon>
        <taxon>Bacillaceae</taxon>
        <taxon>Shouchella</taxon>
    </lineage>
</organism>
<feature type="region of interest" description="Disordered" evidence="1">
    <location>
        <begin position="1"/>
        <end position="58"/>
    </location>
</feature>
<feature type="compositionally biased region" description="Basic residues" evidence="1">
    <location>
        <begin position="1"/>
        <end position="10"/>
    </location>
</feature>
<evidence type="ECO:0000313" key="2">
    <source>
        <dbReference type="EMBL" id="WWA31342.1"/>
    </source>
</evidence>
<evidence type="ECO:0000256" key="1">
    <source>
        <dbReference type="SAM" id="MobiDB-lite"/>
    </source>
</evidence>
<dbReference type="RefSeq" id="WP_169024156.1">
    <property type="nucleotide sequence ID" value="NZ_CP144921.1"/>
</dbReference>
<dbReference type="EMBL" id="CP144921">
    <property type="protein sequence ID" value="WWA31342.1"/>
    <property type="molecule type" value="Genomic_DNA"/>
</dbReference>
<proteinExistence type="predicted"/>
<feature type="compositionally biased region" description="Basic and acidic residues" evidence="1">
    <location>
        <begin position="43"/>
        <end position="58"/>
    </location>
</feature>